<gene>
    <name evidence="1" type="primary">Dsec\GM19591</name>
    <name evidence="1" type="ORF">Dsec_GM19591</name>
</gene>
<protein>
    <submittedName>
        <fullName evidence="1">GM19591</fullName>
    </submittedName>
</protein>
<proteinExistence type="predicted"/>
<reference evidence="1 2" key="1">
    <citation type="journal article" date="2007" name="Nature">
        <title>Evolution of genes and genomes on the Drosophila phylogeny.</title>
        <authorList>
            <consortium name="Drosophila 12 Genomes Consortium"/>
            <person name="Clark A.G."/>
            <person name="Eisen M.B."/>
            <person name="Smith D.R."/>
            <person name="Bergman C.M."/>
            <person name="Oliver B."/>
            <person name="Markow T.A."/>
            <person name="Kaufman T.C."/>
            <person name="Kellis M."/>
            <person name="Gelbart W."/>
            <person name="Iyer V.N."/>
            <person name="Pollard D.A."/>
            <person name="Sackton T.B."/>
            <person name="Larracuente A.M."/>
            <person name="Singh N.D."/>
            <person name="Abad J.P."/>
            <person name="Abt D.N."/>
            <person name="Adryan B."/>
            <person name="Aguade M."/>
            <person name="Akashi H."/>
            <person name="Anderson W.W."/>
            <person name="Aquadro C.F."/>
            <person name="Ardell D.H."/>
            <person name="Arguello R."/>
            <person name="Artieri C.G."/>
            <person name="Barbash D.A."/>
            <person name="Barker D."/>
            <person name="Barsanti P."/>
            <person name="Batterham P."/>
            <person name="Batzoglou S."/>
            <person name="Begun D."/>
            <person name="Bhutkar A."/>
            <person name="Blanco E."/>
            <person name="Bosak S.A."/>
            <person name="Bradley R.K."/>
            <person name="Brand A.D."/>
            <person name="Brent M.R."/>
            <person name="Brooks A.N."/>
            <person name="Brown R.H."/>
            <person name="Butlin R.K."/>
            <person name="Caggese C."/>
            <person name="Calvi B.R."/>
            <person name="Bernardo de Carvalho A."/>
            <person name="Caspi A."/>
            <person name="Castrezana S."/>
            <person name="Celniker S.E."/>
            <person name="Chang J.L."/>
            <person name="Chapple C."/>
            <person name="Chatterji S."/>
            <person name="Chinwalla A."/>
            <person name="Civetta A."/>
            <person name="Clifton S.W."/>
            <person name="Comeron J.M."/>
            <person name="Costello J.C."/>
            <person name="Coyne J.A."/>
            <person name="Daub J."/>
            <person name="David R.G."/>
            <person name="Delcher A.L."/>
            <person name="Delehaunty K."/>
            <person name="Do C.B."/>
            <person name="Ebling H."/>
            <person name="Edwards K."/>
            <person name="Eickbush T."/>
            <person name="Evans J.D."/>
            <person name="Filipski A."/>
            <person name="Findeiss S."/>
            <person name="Freyhult E."/>
            <person name="Fulton L."/>
            <person name="Fulton R."/>
            <person name="Garcia A.C."/>
            <person name="Gardiner A."/>
            <person name="Garfield D.A."/>
            <person name="Garvin B.E."/>
            <person name="Gibson G."/>
            <person name="Gilbert D."/>
            <person name="Gnerre S."/>
            <person name="Godfrey J."/>
            <person name="Good R."/>
            <person name="Gotea V."/>
            <person name="Gravely B."/>
            <person name="Greenberg A.J."/>
            <person name="Griffiths-Jones S."/>
            <person name="Gross S."/>
            <person name="Guigo R."/>
            <person name="Gustafson E.A."/>
            <person name="Haerty W."/>
            <person name="Hahn M.W."/>
            <person name="Halligan D.L."/>
            <person name="Halpern A.L."/>
            <person name="Halter G.M."/>
            <person name="Han M.V."/>
            <person name="Heger A."/>
            <person name="Hillier L."/>
            <person name="Hinrichs A.S."/>
            <person name="Holmes I."/>
            <person name="Hoskins R.A."/>
            <person name="Hubisz M.J."/>
            <person name="Hultmark D."/>
            <person name="Huntley M.A."/>
            <person name="Jaffe D.B."/>
            <person name="Jagadeeshan S."/>
            <person name="Jeck W.R."/>
            <person name="Johnson J."/>
            <person name="Jones C.D."/>
            <person name="Jordan W.C."/>
            <person name="Karpen G.H."/>
            <person name="Kataoka E."/>
            <person name="Keightley P.D."/>
            <person name="Kheradpour P."/>
            <person name="Kirkness E.F."/>
            <person name="Koerich L.B."/>
            <person name="Kristiansen K."/>
            <person name="Kudrna D."/>
            <person name="Kulathinal R.J."/>
            <person name="Kumar S."/>
            <person name="Kwok R."/>
            <person name="Lander E."/>
            <person name="Langley C.H."/>
            <person name="Lapoint R."/>
            <person name="Lazzaro B.P."/>
            <person name="Lee S.J."/>
            <person name="Levesque L."/>
            <person name="Li R."/>
            <person name="Lin C.F."/>
            <person name="Lin M.F."/>
            <person name="Lindblad-Toh K."/>
            <person name="Llopart A."/>
            <person name="Long M."/>
            <person name="Low L."/>
            <person name="Lozovsky E."/>
            <person name="Lu J."/>
            <person name="Luo M."/>
            <person name="Machado C.A."/>
            <person name="Makalowski W."/>
            <person name="Marzo M."/>
            <person name="Matsuda M."/>
            <person name="Matzkin L."/>
            <person name="McAllister B."/>
            <person name="McBride C.S."/>
            <person name="McKernan B."/>
            <person name="McKernan K."/>
            <person name="Mendez-Lago M."/>
            <person name="Minx P."/>
            <person name="Mollenhauer M.U."/>
            <person name="Montooth K."/>
            <person name="Mount S.M."/>
            <person name="Mu X."/>
            <person name="Myers E."/>
            <person name="Negre B."/>
            <person name="Newfeld S."/>
            <person name="Nielsen R."/>
            <person name="Noor M.A."/>
            <person name="O'Grady P."/>
            <person name="Pachter L."/>
            <person name="Papaceit M."/>
            <person name="Parisi M.J."/>
            <person name="Parisi M."/>
            <person name="Parts L."/>
            <person name="Pedersen J.S."/>
            <person name="Pesole G."/>
            <person name="Phillippy A.M."/>
            <person name="Ponting C.P."/>
            <person name="Pop M."/>
            <person name="Porcelli D."/>
            <person name="Powell J.R."/>
            <person name="Prohaska S."/>
            <person name="Pruitt K."/>
            <person name="Puig M."/>
            <person name="Quesneville H."/>
            <person name="Ram K.R."/>
            <person name="Rand D."/>
            <person name="Rasmussen M.D."/>
            <person name="Reed L.K."/>
            <person name="Reenan R."/>
            <person name="Reily A."/>
            <person name="Remington K.A."/>
            <person name="Rieger T.T."/>
            <person name="Ritchie M.G."/>
            <person name="Robin C."/>
            <person name="Rogers Y.H."/>
            <person name="Rohde C."/>
            <person name="Rozas J."/>
            <person name="Rubenfield M.J."/>
            <person name="Ruiz A."/>
            <person name="Russo S."/>
            <person name="Salzberg S.L."/>
            <person name="Sanchez-Gracia A."/>
            <person name="Saranga D.J."/>
            <person name="Sato H."/>
            <person name="Schaeffer S.W."/>
            <person name="Schatz M.C."/>
            <person name="Schlenke T."/>
            <person name="Schwartz R."/>
            <person name="Segarra C."/>
            <person name="Singh R.S."/>
            <person name="Sirot L."/>
            <person name="Sirota M."/>
            <person name="Sisneros N.B."/>
            <person name="Smith C.D."/>
            <person name="Smith T.F."/>
            <person name="Spieth J."/>
            <person name="Stage D.E."/>
            <person name="Stark A."/>
            <person name="Stephan W."/>
            <person name="Strausberg R.L."/>
            <person name="Strempel S."/>
            <person name="Sturgill D."/>
            <person name="Sutton G."/>
            <person name="Sutton G.G."/>
            <person name="Tao W."/>
            <person name="Teichmann S."/>
            <person name="Tobari Y.N."/>
            <person name="Tomimura Y."/>
            <person name="Tsolas J.M."/>
            <person name="Valente V.L."/>
            <person name="Venter E."/>
            <person name="Venter J.C."/>
            <person name="Vicario S."/>
            <person name="Vieira F.G."/>
            <person name="Vilella A.J."/>
            <person name="Villasante A."/>
            <person name="Walenz B."/>
            <person name="Wang J."/>
            <person name="Wasserman M."/>
            <person name="Watts T."/>
            <person name="Wilson D."/>
            <person name="Wilson R.K."/>
            <person name="Wing R.A."/>
            <person name="Wolfner M.F."/>
            <person name="Wong A."/>
            <person name="Wong G.K."/>
            <person name="Wu C.I."/>
            <person name="Wu G."/>
            <person name="Yamamoto D."/>
            <person name="Yang H.P."/>
            <person name="Yang S.P."/>
            <person name="Yorke J.A."/>
            <person name="Yoshida K."/>
            <person name="Zdobnov E."/>
            <person name="Zhang P."/>
            <person name="Zhang Y."/>
            <person name="Zimin A.V."/>
            <person name="Baldwin J."/>
            <person name="Abdouelleil A."/>
            <person name="Abdulkadir J."/>
            <person name="Abebe A."/>
            <person name="Abera B."/>
            <person name="Abreu J."/>
            <person name="Acer S.C."/>
            <person name="Aftuck L."/>
            <person name="Alexander A."/>
            <person name="An P."/>
            <person name="Anderson E."/>
            <person name="Anderson S."/>
            <person name="Arachi H."/>
            <person name="Azer M."/>
            <person name="Bachantsang P."/>
            <person name="Barry A."/>
            <person name="Bayul T."/>
            <person name="Berlin A."/>
            <person name="Bessette D."/>
            <person name="Bloom T."/>
            <person name="Blye J."/>
            <person name="Boguslavskiy L."/>
            <person name="Bonnet C."/>
            <person name="Boukhgalter B."/>
            <person name="Bourzgui I."/>
            <person name="Brown A."/>
            <person name="Cahill P."/>
            <person name="Channer S."/>
            <person name="Cheshatsang Y."/>
            <person name="Chuda L."/>
            <person name="Citroen M."/>
            <person name="Collymore A."/>
            <person name="Cooke P."/>
            <person name="Costello M."/>
            <person name="D'Aco K."/>
            <person name="Daza R."/>
            <person name="De Haan G."/>
            <person name="DeGray S."/>
            <person name="DeMaso C."/>
            <person name="Dhargay N."/>
            <person name="Dooley K."/>
            <person name="Dooley E."/>
            <person name="Doricent M."/>
            <person name="Dorje P."/>
            <person name="Dorjee K."/>
            <person name="Dupes A."/>
            <person name="Elong R."/>
            <person name="Falk J."/>
            <person name="Farina A."/>
            <person name="Faro S."/>
            <person name="Ferguson D."/>
            <person name="Fisher S."/>
            <person name="Foley C.D."/>
            <person name="Franke A."/>
            <person name="Friedrich D."/>
            <person name="Gadbois L."/>
            <person name="Gearin G."/>
            <person name="Gearin C.R."/>
            <person name="Giannoukos G."/>
            <person name="Goode T."/>
            <person name="Graham J."/>
            <person name="Grandbois E."/>
            <person name="Grewal S."/>
            <person name="Gyaltsen K."/>
            <person name="Hafez N."/>
            <person name="Hagos B."/>
            <person name="Hall J."/>
            <person name="Henson C."/>
            <person name="Hollinger A."/>
            <person name="Honan T."/>
            <person name="Huard M.D."/>
            <person name="Hughes L."/>
            <person name="Hurhula B."/>
            <person name="Husby M.E."/>
            <person name="Kamat A."/>
            <person name="Kanga B."/>
            <person name="Kashin S."/>
            <person name="Khazanovich D."/>
            <person name="Kisner P."/>
            <person name="Lance K."/>
            <person name="Lara M."/>
            <person name="Lee W."/>
            <person name="Lennon N."/>
            <person name="Letendre F."/>
            <person name="LeVine R."/>
            <person name="Lipovsky A."/>
            <person name="Liu X."/>
            <person name="Liu J."/>
            <person name="Liu S."/>
            <person name="Lokyitsang T."/>
            <person name="Lokyitsang Y."/>
            <person name="Lubonja R."/>
            <person name="Lui A."/>
            <person name="MacDonald P."/>
            <person name="Magnisalis V."/>
            <person name="Maru K."/>
            <person name="Matthews C."/>
            <person name="McCusker W."/>
            <person name="McDonough S."/>
            <person name="Mehta T."/>
            <person name="Meldrim J."/>
            <person name="Meneus L."/>
            <person name="Mihai O."/>
            <person name="Mihalev A."/>
            <person name="Mihova T."/>
            <person name="Mittelman R."/>
            <person name="Mlenga V."/>
            <person name="Montmayeur A."/>
            <person name="Mulrain L."/>
            <person name="Navidi A."/>
            <person name="Naylor J."/>
            <person name="Negash T."/>
            <person name="Nguyen T."/>
            <person name="Nguyen N."/>
            <person name="Nicol R."/>
            <person name="Norbu C."/>
            <person name="Norbu N."/>
            <person name="Novod N."/>
            <person name="O'Neill B."/>
            <person name="Osman S."/>
            <person name="Markiewicz E."/>
            <person name="Oyono O.L."/>
            <person name="Patti C."/>
            <person name="Phunkhang P."/>
            <person name="Pierre F."/>
            <person name="Priest M."/>
            <person name="Raghuraman S."/>
            <person name="Rege F."/>
            <person name="Reyes R."/>
            <person name="Rise C."/>
            <person name="Rogov P."/>
            <person name="Ross K."/>
            <person name="Ryan E."/>
            <person name="Settipalli S."/>
            <person name="Shea T."/>
            <person name="Sherpa N."/>
            <person name="Shi L."/>
            <person name="Shih D."/>
            <person name="Sparrow T."/>
            <person name="Spaulding J."/>
            <person name="Stalker J."/>
            <person name="Stange-Thomann N."/>
            <person name="Stavropoulos S."/>
            <person name="Stone C."/>
            <person name="Strader C."/>
            <person name="Tesfaye S."/>
            <person name="Thomson T."/>
            <person name="Thoulutsang Y."/>
            <person name="Thoulutsang D."/>
            <person name="Topham K."/>
            <person name="Topping I."/>
            <person name="Tsamla T."/>
            <person name="Vassiliev H."/>
            <person name="Vo A."/>
            <person name="Wangchuk T."/>
            <person name="Wangdi T."/>
            <person name="Weiand M."/>
            <person name="Wilkinson J."/>
            <person name="Wilson A."/>
            <person name="Yadav S."/>
            <person name="Young G."/>
            <person name="Yu Q."/>
            <person name="Zembek L."/>
            <person name="Zhong D."/>
            <person name="Zimmer A."/>
            <person name="Zwirko Z."/>
            <person name="Jaffe D.B."/>
            <person name="Alvarez P."/>
            <person name="Brockman W."/>
            <person name="Butler J."/>
            <person name="Chin C."/>
            <person name="Gnerre S."/>
            <person name="Grabherr M."/>
            <person name="Kleber M."/>
            <person name="Mauceli E."/>
            <person name="MacCallum I."/>
        </authorList>
    </citation>
    <scope>NUCLEOTIDE SEQUENCE [LARGE SCALE GENOMIC DNA]</scope>
    <source>
        <strain evidence="2">Rob3c / Tucson 14021-0248.25</strain>
    </source>
</reference>
<evidence type="ECO:0000313" key="1">
    <source>
        <dbReference type="EMBL" id="EDW55460.1"/>
    </source>
</evidence>
<sequence length="86" mass="9711">MSASYVLGLRYFLTIPHNVGSFKGGLDGSHAFEVSGTDFCGPFFYKPAAHNKAPDLTVQQFNEVCVVYKVELEQISKHIKKFERRL</sequence>
<dbReference type="HOGENOM" id="CLU_2500326_0_0_1"/>
<dbReference type="Proteomes" id="UP000001292">
    <property type="component" value="Unassembled WGS sequence"/>
</dbReference>
<evidence type="ECO:0000313" key="2">
    <source>
        <dbReference type="Proteomes" id="UP000001292"/>
    </source>
</evidence>
<dbReference type="AlphaFoldDB" id="B4ILW4"/>
<accession>B4ILW4</accession>
<dbReference type="EMBL" id="CH480894">
    <property type="protein sequence ID" value="EDW55460.1"/>
    <property type="molecule type" value="Genomic_DNA"/>
</dbReference>
<organism evidence="2">
    <name type="scientific">Drosophila sechellia</name>
    <name type="common">Fruit fly</name>
    <dbReference type="NCBI Taxonomy" id="7238"/>
    <lineage>
        <taxon>Eukaryota</taxon>
        <taxon>Metazoa</taxon>
        <taxon>Ecdysozoa</taxon>
        <taxon>Arthropoda</taxon>
        <taxon>Hexapoda</taxon>
        <taxon>Insecta</taxon>
        <taxon>Pterygota</taxon>
        <taxon>Neoptera</taxon>
        <taxon>Endopterygota</taxon>
        <taxon>Diptera</taxon>
        <taxon>Brachycera</taxon>
        <taxon>Muscomorpha</taxon>
        <taxon>Ephydroidea</taxon>
        <taxon>Drosophilidae</taxon>
        <taxon>Drosophila</taxon>
        <taxon>Sophophora</taxon>
    </lineage>
</organism>
<name>B4ILW4_DROSE</name>
<keyword evidence="2" id="KW-1185">Reference proteome</keyword>